<dbReference type="Proteomes" id="UP000319894">
    <property type="component" value="Unassembled WGS sequence"/>
</dbReference>
<sequence>MRRQVAAVPVGLLVLPSGCSLFDARTSTGAQPSPTATETPTTAPAPSPAGYADGGITNATAARNGHLQGVLATGNVSLGYNATIRDPNGTRTVTVLQFVPPGEPRALTDTVVAAGGSRGSGAVRRTRFYANGAQYVREQRAGTTYGSIDGELPPAAFAGRQHVDPALTKVRCDSIERVERDGETLFRLRMSAIGDPGALLSDRLSAEDVTGGNVALTVGPEGVIRSLRYRATVEADGRTGNYGVPFAVAGIDRTPVERPEWARER</sequence>
<dbReference type="AlphaFoldDB" id="A0A554NEB7"/>
<keyword evidence="3" id="KW-1185">Reference proteome</keyword>
<dbReference type="RefSeq" id="WP_144260192.1">
    <property type="nucleotide sequence ID" value="NZ_QMDX01000001.1"/>
</dbReference>
<reference evidence="2 3" key="1">
    <citation type="submission" date="2018-06" db="EMBL/GenBank/DDBJ databases">
        <title>Natronomonas sp. F16-60 a new haloarchaeon isolated from a solar saltern of Isla Cristina, Huelva, Spain.</title>
        <authorList>
            <person name="Duran-Viseras A."/>
            <person name="Sanchez-Porro C."/>
            <person name="Ventosa A."/>
        </authorList>
    </citation>
    <scope>NUCLEOTIDE SEQUENCE [LARGE SCALE GENOMIC DNA]</scope>
    <source>
        <strain evidence="2 3">F16-60</strain>
    </source>
</reference>
<evidence type="ECO:0000313" key="3">
    <source>
        <dbReference type="Proteomes" id="UP000319894"/>
    </source>
</evidence>
<organism evidence="2 3">
    <name type="scientific">Haloglomus irregulare</name>
    <dbReference type="NCBI Taxonomy" id="2234134"/>
    <lineage>
        <taxon>Archaea</taxon>
        <taxon>Methanobacteriati</taxon>
        <taxon>Methanobacteriota</taxon>
        <taxon>Stenosarchaea group</taxon>
        <taxon>Halobacteria</taxon>
        <taxon>Halobacteriales</taxon>
        <taxon>Natronomonadaceae</taxon>
        <taxon>Haloglomus</taxon>
    </lineage>
</organism>
<evidence type="ECO:0000256" key="1">
    <source>
        <dbReference type="SAM" id="MobiDB-lite"/>
    </source>
</evidence>
<accession>A0A554NEB7</accession>
<dbReference type="InParanoid" id="A0A554NEB7"/>
<protein>
    <recommendedName>
        <fullName evidence="4">Lipoprotein</fullName>
    </recommendedName>
</protein>
<proteinExistence type="predicted"/>
<dbReference type="Pfam" id="PF24381">
    <property type="entry name" value="DUF7537"/>
    <property type="match status" value="1"/>
</dbReference>
<gene>
    <name evidence="2" type="ORF">DP107_00595</name>
</gene>
<feature type="region of interest" description="Disordered" evidence="1">
    <location>
        <begin position="25"/>
        <end position="55"/>
    </location>
</feature>
<dbReference type="InterPro" id="IPR055959">
    <property type="entry name" value="DUF7537"/>
</dbReference>
<feature type="compositionally biased region" description="Low complexity" evidence="1">
    <location>
        <begin position="30"/>
        <end position="44"/>
    </location>
</feature>
<comment type="caution">
    <text evidence="2">The sequence shown here is derived from an EMBL/GenBank/DDBJ whole genome shotgun (WGS) entry which is preliminary data.</text>
</comment>
<dbReference type="EMBL" id="QMDX01000001">
    <property type="protein sequence ID" value="TSD15716.1"/>
    <property type="molecule type" value="Genomic_DNA"/>
</dbReference>
<name>A0A554NEB7_9EURY</name>
<evidence type="ECO:0000313" key="2">
    <source>
        <dbReference type="EMBL" id="TSD15716.1"/>
    </source>
</evidence>
<evidence type="ECO:0008006" key="4">
    <source>
        <dbReference type="Google" id="ProtNLM"/>
    </source>
</evidence>